<sequence>MTQWFMFRYMIKDNAEETTHFGFRTVDKDSKQGLVRDVFDSVAGKYDIMNDVMSGGLHRLWKDDMIRALRPTAGMNLLDVAGGTGDIAFRFLEAARRCENTSSGPAKVTVCDINAQMLGIGRDRAIDRGILKNIEWVCGNAEDLSFPDSSFDAYTIAFGIRNVTHIDKALTEAHRILKPGGRFLCLEFSRVDMPLLDKIYDAYSFHLLPRLGGMITGDRQSYQYLVESIRQFPPQEKFKTMIEKAGFRRVTYRNITGGIVALHSGWKI</sequence>
<dbReference type="PROSITE" id="PS01183">
    <property type="entry name" value="UBIE_1"/>
    <property type="match status" value="1"/>
</dbReference>
<dbReference type="NCBIfam" id="TIGR01934">
    <property type="entry name" value="MenG_MenH_UbiE"/>
    <property type="match status" value="1"/>
</dbReference>
<dbReference type="HAMAP" id="MF_01813">
    <property type="entry name" value="MenG_UbiE_methyltr"/>
    <property type="match status" value="1"/>
</dbReference>
<proteinExistence type="inferred from homology"/>
<keyword evidence="2 5" id="KW-0808">Transferase</keyword>
<dbReference type="AlphaFoldDB" id="A0A3B0S135"/>
<dbReference type="PROSITE" id="PS51608">
    <property type="entry name" value="SAM_MT_UBIE"/>
    <property type="match status" value="1"/>
</dbReference>
<dbReference type="NCBIfam" id="NF001242">
    <property type="entry name" value="PRK00216.1-3"/>
    <property type="match status" value="1"/>
</dbReference>
<dbReference type="FunFam" id="3.40.50.150:FF:000064">
    <property type="entry name" value="2-methoxy-6-polyprenyl-1,4-benzoquinol methylase, mitochondrial"/>
    <property type="match status" value="1"/>
</dbReference>
<accession>A0A3B0S135</accession>
<evidence type="ECO:0000256" key="1">
    <source>
        <dbReference type="ARBA" id="ARBA00022603"/>
    </source>
</evidence>
<evidence type="ECO:0000313" key="5">
    <source>
        <dbReference type="EMBL" id="VAV94536.1"/>
    </source>
</evidence>
<dbReference type="InterPro" id="IPR004033">
    <property type="entry name" value="UbiE/COQ5_MeTrFase"/>
</dbReference>
<dbReference type="InterPro" id="IPR023576">
    <property type="entry name" value="UbiE/COQ5_MeTrFase_CS"/>
</dbReference>
<evidence type="ECO:0000256" key="2">
    <source>
        <dbReference type="ARBA" id="ARBA00022679"/>
    </source>
</evidence>
<dbReference type="GO" id="GO:0008425">
    <property type="term" value="F:2-methoxy-6-polyprenyl-1,4-benzoquinol methyltransferase activity"/>
    <property type="evidence" value="ECO:0007669"/>
    <property type="project" value="UniProtKB-EC"/>
</dbReference>
<protein>
    <submittedName>
        <fullName evidence="5">2-methoxy-6-polyprenyl-1,4-benzoquinol methylase</fullName>
        <ecNumber evidence="5">2.1.1.201</ecNumber>
    </submittedName>
</protein>
<keyword evidence="4" id="KW-0949">S-adenosyl-L-methionine</keyword>
<evidence type="ECO:0000256" key="4">
    <source>
        <dbReference type="ARBA" id="ARBA00022691"/>
    </source>
</evidence>
<keyword evidence="1 5" id="KW-0489">Methyltransferase</keyword>
<organism evidence="5">
    <name type="scientific">hydrothermal vent metagenome</name>
    <dbReference type="NCBI Taxonomy" id="652676"/>
    <lineage>
        <taxon>unclassified sequences</taxon>
        <taxon>metagenomes</taxon>
        <taxon>ecological metagenomes</taxon>
    </lineage>
</organism>
<dbReference type="EMBL" id="UOEJ01000060">
    <property type="protein sequence ID" value="VAV94536.1"/>
    <property type="molecule type" value="Genomic_DNA"/>
</dbReference>
<dbReference type="Gene3D" id="3.40.50.150">
    <property type="entry name" value="Vaccinia Virus protein VP39"/>
    <property type="match status" value="1"/>
</dbReference>
<dbReference type="PANTHER" id="PTHR43591">
    <property type="entry name" value="METHYLTRANSFERASE"/>
    <property type="match status" value="1"/>
</dbReference>
<dbReference type="EC" id="2.1.1.201" evidence="5"/>
<reference evidence="5" key="1">
    <citation type="submission" date="2018-06" db="EMBL/GenBank/DDBJ databases">
        <authorList>
            <person name="Zhirakovskaya E."/>
        </authorList>
    </citation>
    <scope>NUCLEOTIDE SEQUENCE</scope>
</reference>
<dbReference type="InterPro" id="IPR029063">
    <property type="entry name" value="SAM-dependent_MTases_sf"/>
</dbReference>
<gene>
    <name evidence="5" type="ORF">MNBD_ALPHA01-625</name>
</gene>
<dbReference type="NCBIfam" id="NF001244">
    <property type="entry name" value="PRK00216.1-5"/>
    <property type="match status" value="1"/>
</dbReference>
<evidence type="ECO:0000256" key="3">
    <source>
        <dbReference type="ARBA" id="ARBA00022688"/>
    </source>
</evidence>
<dbReference type="CDD" id="cd02440">
    <property type="entry name" value="AdoMet_MTases"/>
    <property type="match status" value="1"/>
</dbReference>
<name>A0A3B0S135_9ZZZZ</name>
<keyword evidence="3" id="KW-0831">Ubiquinone biosynthesis</keyword>
<dbReference type="Pfam" id="PF01209">
    <property type="entry name" value="Ubie_methyltran"/>
    <property type="match status" value="1"/>
</dbReference>
<dbReference type="SUPFAM" id="SSF53335">
    <property type="entry name" value="S-adenosyl-L-methionine-dependent methyltransferases"/>
    <property type="match status" value="1"/>
</dbReference>
<dbReference type="PANTHER" id="PTHR43591:SF24">
    <property type="entry name" value="2-METHOXY-6-POLYPRENYL-1,4-BENZOQUINOL METHYLASE, MITOCHONDRIAL"/>
    <property type="match status" value="1"/>
</dbReference>
<dbReference type="GO" id="GO:0032259">
    <property type="term" value="P:methylation"/>
    <property type="evidence" value="ECO:0007669"/>
    <property type="project" value="UniProtKB-KW"/>
</dbReference>